<dbReference type="Pfam" id="PF12680">
    <property type="entry name" value="SnoaL_2"/>
    <property type="match status" value="1"/>
</dbReference>
<feature type="region of interest" description="Disordered" evidence="1">
    <location>
        <begin position="396"/>
        <end position="463"/>
    </location>
</feature>
<keyword evidence="2" id="KW-0812">Transmembrane</keyword>
<gene>
    <name evidence="4" type="ORF">Agub_g2542</name>
</gene>
<dbReference type="EMBL" id="BMAR01000002">
    <property type="protein sequence ID" value="GFR41781.1"/>
    <property type="molecule type" value="Genomic_DNA"/>
</dbReference>
<dbReference type="Proteomes" id="UP001054857">
    <property type="component" value="Unassembled WGS sequence"/>
</dbReference>
<reference evidence="4 5" key="1">
    <citation type="journal article" date="2021" name="Sci. Rep.">
        <title>Genome sequencing of the multicellular alga Astrephomene provides insights into convergent evolution of germ-soma differentiation.</title>
        <authorList>
            <person name="Yamashita S."/>
            <person name="Yamamoto K."/>
            <person name="Matsuzaki R."/>
            <person name="Suzuki S."/>
            <person name="Yamaguchi H."/>
            <person name="Hirooka S."/>
            <person name="Minakuchi Y."/>
            <person name="Miyagishima S."/>
            <person name="Kawachi M."/>
            <person name="Toyoda A."/>
            <person name="Nozaki H."/>
        </authorList>
    </citation>
    <scope>NUCLEOTIDE SEQUENCE [LARGE SCALE GENOMIC DNA]</scope>
    <source>
        <strain evidence="4 5">NIES-4017</strain>
    </source>
</reference>
<dbReference type="InterPro" id="IPR037401">
    <property type="entry name" value="SnoaL-like"/>
</dbReference>
<evidence type="ECO:0000313" key="4">
    <source>
        <dbReference type="EMBL" id="GFR41781.1"/>
    </source>
</evidence>
<organism evidence="4 5">
    <name type="scientific">Astrephomene gubernaculifera</name>
    <dbReference type="NCBI Taxonomy" id="47775"/>
    <lineage>
        <taxon>Eukaryota</taxon>
        <taxon>Viridiplantae</taxon>
        <taxon>Chlorophyta</taxon>
        <taxon>core chlorophytes</taxon>
        <taxon>Chlorophyceae</taxon>
        <taxon>CS clade</taxon>
        <taxon>Chlamydomonadales</taxon>
        <taxon>Astrephomenaceae</taxon>
        <taxon>Astrephomene</taxon>
    </lineage>
</organism>
<feature type="compositionally biased region" description="Low complexity" evidence="1">
    <location>
        <begin position="403"/>
        <end position="448"/>
    </location>
</feature>
<keyword evidence="2" id="KW-0472">Membrane</keyword>
<dbReference type="InterPro" id="IPR032710">
    <property type="entry name" value="NTF2-like_dom_sf"/>
</dbReference>
<keyword evidence="5" id="KW-1185">Reference proteome</keyword>
<feature type="transmembrane region" description="Helical" evidence="2">
    <location>
        <begin position="339"/>
        <end position="358"/>
    </location>
</feature>
<feature type="non-terminal residue" evidence="4">
    <location>
        <position position="463"/>
    </location>
</feature>
<accession>A0AAD3HIG5</accession>
<feature type="region of interest" description="Disordered" evidence="1">
    <location>
        <begin position="76"/>
        <end position="103"/>
    </location>
</feature>
<evidence type="ECO:0000313" key="5">
    <source>
        <dbReference type="Proteomes" id="UP001054857"/>
    </source>
</evidence>
<dbReference type="PANTHER" id="PTHR36367">
    <property type="entry name" value="TRANSMEMBRANE PROTEIN"/>
    <property type="match status" value="1"/>
</dbReference>
<sequence length="463" mass="48486">MTACKRLQTHTPHQYQLSAAKYTGVRNAGLDLLSAGCLWNMASHQRVRSLARKLRTSKQYTSRPVFCAVVASGEASSSPAGTATNPAASTSPASAPAPLAAPSGSTLTTGKDVILRYYQAYNAGDLASISPLLAEQVSYHDMIYSQPFVGRQQVLTYLEKVRRTVPSDLRFVIEDITDGDPRAVGVSWHVECGGGEGDSGGVVFPFSRGCSFYTLTPEGQISSARDLVESAVKPGGAALRLLAAVAPLVRRLGPAAADPSRLGRSLPWEAAAWWAFYAGYTGYIMLGPWAPGAPVYATPPQVLSEVFHESLNFFYVNIALAVAHLNPVPCVPAPPVSEALFNFMAAWSLAALPYMLADGRSRKLGGGGRLAAWWAGIMFLTNVFYIPYLALRAAPEPPPPQPAASSSSPSLSPSSPDVTPGSATTTTTAHPPEAGTATATVAAEAAATPPTPAATPAPAKPPP</sequence>
<keyword evidence="2" id="KW-1133">Transmembrane helix</keyword>
<proteinExistence type="predicted"/>
<dbReference type="AlphaFoldDB" id="A0AAD3HIG5"/>
<evidence type="ECO:0000259" key="3">
    <source>
        <dbReference type="Pfam" id="PF12680"/>
    </source>
</evidence>
<comment type="caution">
    <text evidence="4">The sequence shown here is derived from an EMBL/GenBank/DDBJ whole genome shotgun (WGS) entry which is preliminary data.</text>
</comment>
<dbReference type="SUPFAM" id="SSF54427">
    <property type="entry name" value="NTF2-like"/>
    <property type="match status" value="1"/>
</dbReference>
<evidence type="ECO:0000256" key="1">
    <source>
        <dbReference type="SAM" id="MobiDB-lite"/>
    </source>
</evidence>
<dbReference type="PANTHER" id="PTHR36367:SF2">
    <property type="entry name" value="TRANSMEMBRANE PROTEIN"/>
    <property type="match status" value="1"/>
</dbReference>
<feature type="transmembrane region" description="Helical" evidence="2">
    <location>
        <begin position="370"/>
        <end position="391"/>
    </location>
</feature>
<evidence type="ECO:0000256" key="2">
    <source>
        <dbReference type="SAM" id="Phobius"/>
    </source>
</evidence>
<feature type="compositionally biased region" description="Pro residues" evidence="1">
    <location>
        <begin position="449"/>
        <end position="463"/>
    </location>
</feature>
<name>A0AAD3HIG5_9CHLO</name>
<dbReference type="Gene3D" id="3.10.450.50">
    <property type="match status" value="1"/>
</dbReference>
<protein>
    <recommendedName>
        <fullName evidence="3">SnoaL-like domain-containing protein</fullName>
    </recommendedName>
</protein>
<feature type="domain" description="SnoaL-like" evidence="3">
    <location>
        <begin position="115"/>
        <end position="222"/>
    </location>
</feature>